<dbReference type="PROSITE" id="PS51873">
    <property type="entry name" value="TRIAD"/>
    <property type="match status" value="1"/>
</dbReference>
<sequence length="247" mass="28275">MASPRLRECVVCGDEKEPLEFLKTPVTSRCDHTCNVCNECLHSWLATEFDVKGTEGIKCPECPQVLQYHEVQRAASSKTFETYDRITTRNALASLPNFAWCLGPNCDSGQLNIENHNFMECIHCRYKQCIKHSCAWHQDEDCTQYEYRTSGRKARDEEAASVKVINEVSKLCPGKGCGWRIQKIDGCDHMTCRRCRHEFCWQCMAPQSEIKRVGNTAHKEDCKFHSHNLDLAWPFNVHAGVNRAVEA</sequence>
<dbReference type="Gene3D" id="3.30.40.10">
    <property type="entry name" value="Zinc/RING finger domain, C3HC4 (zinc finger)"/>
    <property type="match status" value="1"/>
</dbReference>
<dbReference type="PROSITE" id="PS50089">
    <property type="entry name" value="ZF_RING_2"/>
    <property type="match status" value="1"/>
</dbReference>
<reference evidence="12" key="1">
    <citation type="journal article" date="2020" name="Stud. Mycol.">
        <title>101 Dothideomycetes genomes: a test case for predicting lifestyles and emergence of pathogens.</title>
        <authorList>
            <person name="Haridas S."/>
            <person name="Albert R."/>
            <person name="Binder M."/>
            <person name="Bloem J."/>
            <person name="Labutti K."/>
            <person name="Salamov A."/>
            <person name="Andreopoulos B."/>
            <person name="Baker S."/>
            <person name="Barry K."/>
            <person name="Bills G."/>
            <person name="Bluhm B."/>
            <person name="Cannon C."/>
            <person name="Castanera R."/>
            <person name="Culley D."/>
            <person name="Daum C."/>
            <person name="Ezra D."/>
            <person name="Gonzalez J."/>
            <person name="Henrissat B."/>
            <person name="Kuo A."/>
            <person name="Liang C."/>
            <person name="Lipzen A."/>
            <person name="Lutzoni F."/>
            <person name="Magnuson J."/>
            <person name="Mondo S."/>
            <person name="Nolan M."/>
            <person name="Ohm R."/>
            <person name="Pangilinan J."/>
            <person name="Park H.-J."/>
            <person name="Ramirez L."/>
            <person name="Alfaro M."/>
            <person name="Sun H."/>
            <person name="Tritt A."/>
            <person name="Yoshinaga Y."/>
            <person name="Zwiers L.-H."/>
            <person name="Turgeon B."/>
            <person name="Goodwin S."/>
            <person name="Spatafora J."/>
            <person name="Crous P."/>
            <person name="Grigoriev I."/>
        </authorList>
    </citation>
    <scope>NUCLEOTIDE SEQUENCE</scope>
    <source>
        <strain evidence="12">CBS 116435</strain>
    </source>
</reference>
<evidence type="ECO:0000256" key="2">
    <source>
        <dbReference type="ARBA" id="ARBA00012251"/>
    </source>
</evidence>
<keyword evidence="13" id="KW-1185">Reference proteome</keyword>
<evidence type="ECO:0000256" key="8">
    <source>
        <dbReference type="ARBA" id="ARBA00022833"/>
    </source>
</evidence>
<dbReference type="EMBL" id="MU003771">
    <property type="protein sequence ID" value="KAF2724547.1"/>
    <property type="molecule type" value="Genomic_DNA"/>
</dbReference>
<dbReference type="GO" id="GO:0016567">
    <property type="term" value="P:protein ubiquitination"/>
    <property type="evidence" value="ECO:0007669"/>
    <property type="project" value="InterPro"/>
</dbReference>
<evidence type="ECO:0000259" key="10">
    <source>
        <dbReference type="PROSITE" id="PS50089"/>
    </source>
</evidence>
<keyword evidence="5" id="KW-0677">Repeat</keyword>
<keyword evidence="6 9" id="KW-0863">Zinc-finger</keyword>
<dbReference type="Proteomes" id="UP000799441">
    <property type="component" value="Unassembled WGS sequence"/>
</dbReference>
<dbReference type="InterPro" id="IPR002867">
    <property type="entry name" value="IBR_dom"/>
</dbReference>
<dbReference type="Pfam" id="PF01485">
    <property type="entry name" value="IBR"/>
    <property type="match status" value="1"/>
</dbReference>
<dbReference type="SUPFAM" id="SSF57850">
    <property type="entry name" value="RING/U-box"/>
    <property type="match status" value="3"/>
</dbReference>
<dbReference type="InterPro" id="IPR013083">
    <property type="entry name" value="Znf_RING/FYVE/PHD"/>
</dbReference>
<accession>A0A9P4QC79</accession>
<dbReference type="PANTHER" id="PTHR11685">
    <property type="entry name" value="RBR FAMILY RING FINGER AND IBR DOMAIN-CONTAINING"/>
    <property type="match status" value="1"/>
</dbReference>
<evidence type="ECO:0000256" key="6">
    <source>
        <dbReference type="ARBA" id="ARBA00022771"/>
    </source>
</evidence>
<comment type="caution">
    <text evidence="12">The sequence shown here is derived from an EMBL/GenBank/DDBJ whole genome shotgun (WGS) entry which is preliminary data.</text>
</comment>
<keyword evidence="8" id="KW-0862">Zinc</keyword>
<evidence type="ECO:0000313" key="12">
    <source>
        <dbReference type="EMBL" id="KAF2724547.1"/>
    </source>
</evidence>
<proteinExistence type="predicted"/>
<dbReference type="GO" id="GO:0008270">
    <property type="term" value="F:zinc ion binding"/>
    <property type="evidence" value="ECO:0007669"/>
    <property type="project" value="UniProtKB-KW"/>
</dbReference>
<dbReference type="EC" id="2.3.2.31" evidence="2"/>
<evidence type="ECO:0000313" key="13">
    <source>
        <dbReference type="Proteomes" id="UP000799441"/>
    </source>
</evidence>
<dbReference type="InterPro" id="IPR001841">
    <property type="entry name" value="Znf_RING"/>
</dbReference>
<dbReference type="Pfam" id="PF22191">
    <property type="entry name" value="IBR_1"/>
    <property type="match status" value="1"/>
</dbReference>
<dbReference type="SMART" id="SM00647">
    <property type="entry name" value="IBR"/>
    <property type="match status" value="2"/>
</dbReference>
<evidence type="ECO:0000256" key="7">
    <source>
        <dbReference type="ARBA" id="ARBA00022786"/>
    </source>
</evidence>
<evidence type="ECO:0000256" key="3">
    <source>
        <dbReference type="ARBA" id="ARBA00022679"/>
    </source>
</evidence>
<evidence type="ECO:0000256" key="5">
    <source>
        <dbReference type="ARBA" id="ARBA00022737"/>
    </source>
</evidence>
<dbReference type="InterPro" id="IPR044066">
    <property type="entry name" value="TRIAD_supradom"/>
</dbReference>
<protein>
    <recommendedName>
        <fullName evidence="2">RBR-type E3 ubiquitin transferase</fullName>
        <ecNumber evidence="2">2.3.2.31</ecNumber>
    </recommendedName>
</protein>
<dbReference type="AlphaFoldDB" id="A0A9P4QC79"/>
<comment type="catalytic activity">
    <reaction evidence="1">
        <text>[E2 ubiquitin-conjugating enzyme]-S-ubiquitinyl-L-cysteine + [acceptor protein]-L-lysine = [E2 ubiquitin-conjugating enzyme]-L-cysteine + [acceptor protein]-N(6)-ubiquitinyl-L-lysine.</text>
        <dbReference type="EC" id="2.3.2.31"/>
    </reaction>
</comment>
<dbReference type="Gene3D" id="1.20.120.1750">
    <property type="match status" value="1"/>
</dbReference>
<gene>
    <name evidence="12" type="ORF">K431DRAFT_217879</name>
</gene>
<organism evidence="12 13">
    <name type="scientific">Polychaeton citri CBS 116435</name>
    <dbReference type="NCBI Taxonomy" id="1314669"/>
    <lineage>
        <taxon>Eukaryota</taxon>
        <taxon>Fungi</taxon>
        <taxon>Dikarya</taxon>
        <taxon>Ascomycota</taxon>
        <taxon>Pezizomycotina</taxon>
        <taxon>Dothideomycetes</taxon>
        <taxon>Dothideomycetidae</taxon>
        <taxon>Capnodiales</taxon>
        <taxon>Capnodiaceae</taxon>
        <taxon>Polychaeton</taxon>
    </lineage>
</organism>
<keyword evidence="7" id="KW-0833">Ubl conjugation pathway</keyword>
<evidence type="ECO:0000256" key="1">
    <source>
        <dbReference type="ARBA" id="ARBA00001798"/>
    </source>
</evidence>
<evidence type="ECO:0000259" key="11">
    <source>
        <dbReference type="PROSITE" id="PS51873"/>
    </source>
</evidence>
<name>A0A9P4QC79_9PEZI</name>
<keyword evidence="3" id="KW-0808">Transferase</keyword>
<keyword evidence="4" id="KW-0479">Metal-binding</keyword>
<evidence type="ECO:0000256" key="4">
    <source>
        <dbReference type="ARBA" id="ARBA00022723"/>
    </source>
</evidence>
<evidence type="ECO:0000256" key="9">
    <source>
        <dbReference type="PROSITE-ProRule" id="PRU00175"/>
    </source>
</evidence>
<dbReference type="GO" id="GO:0061630">
    <property type="term" value="F:ubiquitin protein ligase activity"/>
    <property type="evidence" value="ECO:0007669"/>
    <property type="project" value="UniProtKB-EC"/>
</dbReference>
<feature type="domain" description="RING-type" evidence="11">
    <location>
        <begin position="5"/>
        <end position="231"/>
    </location>
</feature>
<dbReference type="OrthoDB" id="1431934at2759"/>
<feature type="domain" description="RING-type" evidence="10">
    <location>
        <begin position="9"/>
        <end position="62"/>
    </location>
</feature>
<dbReference type="InterPro" id="IPR031127">
    <property type="entry name" value="E3_UB_ligase_RBR"/>
</dbReference>